<evidence type="ECO:0000259" key="6">
    <source>
        <dbReference type="Pfam" id="PF13873"/>
    </source>
</evidence>
<dbReference type="InterPro" id="IPR028002">
    <property type="entry name" value="Myb_DNA-bind_5"/>
</dbReference>
<evidence type="ECO:0000256" key="4">
    <source>
        <dbReference type="ARBA" id="ARBA00023163"/>
    </source>
</evidence>
<keyword evidence="3" id="KW-0805">Transcription regulation</keyword>
<evidence type="ECO:0000256" key="1">
    <source>
        <dbReference type="ARBA" id="ARBA00011764"/>
    </source>
</evidence>
<dbReference type="Proteomes" id="UP000007266">
    <property type="component" value="Linkage group 2"/>
</dbReference>
<evidence type="ECO:0000256" key="3">
    <source>
        <dbReference type="ARBA" id="ARBA00023015"/>
    </source>
</evidence>
<evidence type="ECO:0000313" key="7">
    <source>
        <dbReference type="EMBL" id="KYB29525.1"/>
    </source>
</evidence>
<sequence>MVEDDVEAYVVDDDVQEVPILVGQAFINGRDRVLIVKDGEMRLIPNDNKVIPGLLRGRRLSCRRSALAIDNKLLYKSVIRPTMTYASVAWAFAPSFNAPWFVRNNQLHREAKMPTMEEFFRETAERAFSKAEAHPKPLVREAVDYDENAGSKVEENVEINITPCPNLQHNLIPYYYSVSQWCIDRTAVEENAGPKYNHVIEDKSTKAWAVQKKAEAWEEIAEKFNCLAESGARTAEQLNFFMRILSETRAKEWHRSIKKNMKPE</sequence>
<reference evidence="7 8" key="2">
    <citation type="journal article" date="2010" name="Nucleic Acids Res.">
        <title>BeetleBase in 2010: revisions to provide comprehensive genomic information for Tribolium castaneum.</title>
        <authorList>
            <person name="Kim H.S."/>
            <person name="Murphy T."/>
            <person name="Xia J."/>
            <person name="Caragea D."/>
            <person name="Park Y."/>
            <person name="Beeman R.W."/>
            <person name="Lorenzen M.D."/>
            <person name="Butcher S."/>
            <person name="Manak J.R."/>
            <person name="Brown S.J."/>
        </authorList>
    </citation>
    <scope>GENOME REANNOTATION</scope>
    <source>
        <strain evidence="7 8">Georgia GA2</strain>
    </source>
</reference>
<keyword evidence="8" id="KW-1185">Reference proteome</keyword>
<evidence type="ECO:0000313" key="8">
    <source>
        <dbReference type="Proteomes" id="UP000007266"/>
    </source>
</evidence>
<dbReference type="AlphaFoldDB" id="A0A139WP27"/>
<proteinExistence type="predicted"/>
<gene>
    <name evidence="7" type="primary">AUGUSTUS-3.0.2_34540</name>
    <name evidence="7" type="ORF">TcasGA2_TC034540</name>
</gene>
<comment type="function">
    <text evidence="5">Involved in transvection phenomena (= synapsis-dependent gene expression), where the synaptic pairing of chromosomes carrying genes with which zeste interacts influences the expression of these genes. Zeste binds to DNA and stimulates transcription from a nearby promoter.</text>
</comment>
<accession>A0A139WP27</accession>
<comment type="subunit">
    <text evidence="1">Self-associates forming complexes of several hundred monomers.</text>
</comment>
<dbReference type="Pfam" id="PF13873">
    <property type="entry name" value="Myb_DNA-bind_5"/>
    <property type="match status" value="1"/>
</dbReference>
<dbReference type="EMBL" id="KQ971309">
    <property type="protein sequence ID" value="KYB29525.1"/>
    <property type="molecule type" value="Genomic_DNA"/>
</dbReference>
<keyword evidence="4" id="KW-0804">Transcription</keyword>
<dbReference type="eggNOG" id="KOG0017">
    <property type="taxonomic scope" value="Eukaryota"/>
</dbReference>
<evidence type="ECO:0000256" key="2">
    <source>
        <dbReference type="ARBA" id="ARBA00016807"/>
    </source>
</evidence>
<reference evidence="7 8" key="1">
    <citation type="journal article" date="2008" name="Nature">
        <title>The genome of the model beetle and pest Tribolium castaneum.</title>
        <authorList>
            <consortium name="Tribolium Genome Sequencing Consortium"/>
            <person name="Richards S."/>
            <person name="Gibbs R.A."/>
            <person name="Weinstock G.M."/>
            <person name="Brown S.J."/>
            <person name="Denell R."/>
            <person name="Beeman R.W."/>
            <person name="Gibbs R."/>
            <person name="Beeman R.W."/>
            <person name="Brown S.J."/>
            <person name="Bucher G."/>
            <person name="Friedrich M."/>
            <person name="Grimmelikhuijzen C.J."/>
            <person name="Klingler M."/>
            <person name="Lorenzen M."/>
            <person name="Richards S."/>
            <person name="Roth S."/>
            <person name="Schroder R."/>
            <person name="Tautz D."/>
            <person name="Zdobnov E.M."/>
            <person name="Muzny D."/>
            <person name="Gibbs R.A."/>
            <person name="Weinstock G.M."/>
            <person name="Attaway T."/>
            <person name="Bell S."/>
            <person name="Buhay C.J."/>
            <person name="Chandrabose M.N."/>
            <person name="Chavez D."/>
            <person name="Clerk-Blankenburg K.P."/>
            <person name="Cree A."/>
            <person name="Dao M."/>
            <person name="Davis C."/>
            <person name="Chacko J."/>
            <person name="Dinh H."/>
            <person name="Dugan-Rocha S."/>
            <person name="Fowler G."/>
            <person name="Garner T.T."/>
            <person name="Garnes J."/>
            <person name="Gnirke A."/>
            <person name="Hawes A."/>
            <person name="Hernandez J."/>
            <person name="Hines S."/>
            <person name="Holder M."/>
            <person name="Hume J."/>
            <person name="Jhangiani S.N."/>
            <person name="Joshi V."/>
            <person name="Khan Z.M."/>
            <person name="Jackson L."/>
            <person name="Kovar C."/>
            <person name="Kowis A."/>
            <person name="Lee S."/>
            <person name="Lewis L.R."/>
            <person name="Margolis J."/>
            <person name="Morgan M."/>
            <person name="Nazareth L.V."/>
            <person name="Nguyen N."/>
            <person name="Okwuonu G."/>
            <person name="Parker D."/>
            <person name="Richards S."/>
            <person name="Ruiz S.J."/>
            <person name="Santibanez J."/>
            <person name="Savard J."/>
            <person name="Scherer S.E."/>
            <person name="Schneider B."/>
            <person name="Sodergren E."/>
            <person name="Tautz D."/>
            <person name="Vattahil S."/>
            <person name="Villasana D."/>
            <person name="White C.S."/>
            <person name="Wright R."/>
            <person name="Park Y."/>
            <person name="Beeman R.W."/>
            <person name="Lord J."/>
            <person name="Oppert B."/>
            <person name="Lorenzen M."/>
            <person name="Brown S."/>
            <person name="Wang L."/>
            <person name="Savard J."/>
            <person name="Tautz D."/>
            <person name="Richards S."/>
            <person name="Weinstock G."/>
            <person name="Gibbs R.A."/>
            <person name="Liu Y."/>
            <person name="Worley K."/>
            <person name="Weinstock G."/>
            <person name="Elsik C.G."/>
            <person name="Reese J.T."/>
            <person name="Elhaik E."/>
            <person name="Landan G."/>
            <person name="Graur D."/>
            <person name="Arensburger P."/>
            <person name="Atkinson P."/>
            <person name="Beeman R.W."/>
            <person name="Beidler J."/>
            <person name="Brown S.J."/>
            <person name="Demuth J.P."/>
            <person name="Drury D.W."/>
            <person name="Du Y.Z."/>
            <person name="Fujiwara H."/>
            <person name="Lorenzen M."/>
            <person name="Maselli V."/>
            <person name="Osanai M."/>
            <person name="Park Y."/>
            <person name="Robertson H.M."/>
            <person name="Tu Z."/>
            <person name="Wang J.J."/>
            <person name="Wang S."/>
            <person name="Richards S."/>
            <person name="Song H."/>
            <person name="Zhang L."/>
            <person name="Sodergren E."/>
            <person name="Werner D."/>
            <person name="Stanke M."/>
            <person name="Morgenstern B."/>
            <person name="Solovyev V."/>
            <person name="Kosarev P."/>
            <person name="Brown G."/>
            <person name="Chen H.C."/>
            <person name="Ermolaeva O."/>
            <person name="Hlavina W."/>
            <person name="Kapustin Y."/>
            <person name="Kiryutin B."/>
            <person name="Kitts P."/>
            <person name="Maglott D."/>
            <person name="Pruitt K."/>
            <person name="Sapojnikov V."/>
            <person name="Souvorov A."/>
            <person name="Mackey A.J."/>
            <person name="Waterhouse R.M."/>
            <person name="Wyder S."/>
            <person name="Zdobnov E.M."/>
            <person name="Zdobnov E.M."/>
            <person name="Wyder S."/>
            <person name="Kriventseva E.V."/>
            <person name="Kadowaki T."/>
            <person name="Bork P."/>
            <person name="Aranda M."/>
            <person name="Bao R."/>
            <person name="Beermann A."/>
            <person name="Berns N."/>
            <person name="Bolognesi R."/>
            <person name="Bonneton F."/>
            <person name="Bopp D."/>
            <person name="Brown S.J."/>
            <person name="Bucher G."/>
            <person name="Butts T."/>
            <person name="Chaumot A."/>
            <person name="Denell R.E."/>
            <person name="Ferrier D.E."/>
            <person name="Friedrich M."/>
            <person name="Gordon C.M."/>
            <person name="Jindra M."/>
            <person name="Klingler M."/>
            <person name="Lan Q."/>
            <person name="Lattorff H.M."/>
            <person name="Laudet V."/>
            <person name="von Levetsow C."/>
            <person name="Liu Z."/>
            <person name="Lutz R."/>
            <person name="Lynch J.A."/>
            <person name="da Fonseca R.N."/>
            <person name="Posnien N."/>
            <person name="Reuter R."/>
            <person name="Roth S."/>
            <person name="Savard J."/>
            <person name="Schinko J.B."/>
            <person name="Schmitt C."/>
            <person name="Schoppmeier M."/>
            <person name="Schroder R."/>
            <person name="Shippy T.D."/>
            <person name="Simonnet F."/>
            <person name="Marques-Souza H."/>
            <person name="Tautz D."/>
            <person name="Tomoyasu Y."/>
            <person name="Trauner J."/>
            <person name="Van der Zee M."/>
            <person name="Vervoort M."/>
            <person name="Wittkopp N."/>
            <person name="Wimmer E.A."/>
            <person name="Yang X."/>
            <person name="Jones A.K."/>
            <person name="Sattelle D.B."/>
            <person name="Ebert P.R."/>
            <person name="Nelson D."/>
            <person name="Scott J.G."/>
            <person name="Beeman R.W."/>
            <person name="Muthukrishnan S."/>
            <person name="Kramer K.J."/>
            <person name="Arakane Y."/>
            <person name="Beeman R.W."/>
            <person name="Zhu Q."/>
            <person name="Hogenkamp D."/>
            <person name="Dixit R."/>
            <person name="Oppert B."/>
            <person name="Jiang H."/>
            <person name="Zou Z."/>
            <person name="Marshall J."/>
            <person name="Elpidina E."/>
            <person name="Vinokurov K."/>
            <person name="Oppert C."/>
            <person name="Zou Z."/>
            <person name="Evans J."/>
            <person name="Lu Z."/>
            <person name="Zhao P."/>
            <person name="Sumathipala N."/>
            <person name="Altincicek B."/>
            <person name="Vilcinskas A."/>
            <person name="Williams M."/>
            <person name="Hultmark D."/>
            <person name="Hetru C."/>
            <person name="Jiang H."/>
            <person name="Grimmelikhuijzen C.J."/>
            <person name="Hauser F."/>
            <person name="Cazzamali G."/>
            <person name="Williamson M."/>
            <person name="Park Y."/>
            <person name="Li B."/>
            <person name="Tanaka Y."/>
            <person name="Predel R."/>
            <person name="Neupert S."/>
            <person name="Schachtner J."/>
            <person name="Verleyen P."/>
            <person name="Raible F."/>
            <person name="Bork P."/>
            <person name="Friedrich M."/>
            <person name="Walden K.K."/>
            <person name="Robertson H.M."/>
            <person name="Angeli S."/>
            <person name="Foret S."/>
            <person name="Bucher G."/>
            <person name="Schuetz S."/>
            <person name="Maleszka R."/>
            <person name="Wimmer E.A."/>
            <person name="Beeman R.W."/>
            <person name="Lorenzen M."/>
            <person name="Tomoyasu Y."/>
            <person name="Miller S.C."/>
            <person name="Grossmann D."/>
            <person name="Bucher G."/>
        </authorList>
    </citation>
    <scope>NUCLEOTIDE SEQUENCE [LARGE SCALE GENOMIC DNA]</scope>
    <source>
        <strain evidence="7 8">Georgia GA2</strain>
    </source>
</reference>
<dbReference type="InParanoid" id="A0A139WP27"/>
<feature type="domain" description="Myb/SANT-like DNA-binding" evidence="6">
    <location>
        <begin position="195"/>
        <end position="238"/>
    </location>
</feature>
<organism evidence="7 8">
    <name type="scientific">Tribolium castaneum</name>
    <name type="common">Red flour beetle</name>
    <dbReference type="NCBI Taxonomy" id="7070"/>
    <lineage>
        <taxon>Eukaryota</taxon>
        <taxon>Metazoa</taxon>
        <taxon>Ecdysozoa</taxon>
        <taxon>Arthropoda</taxon>
        <taxon>Hexapoda</taxon>
        <taxon>Insecta</taxon>
        <taxon>Pterygota</taxon>
        <taxon>Neoptera</taxon>
        <taxon>Endopterygota</taxon>
        <taxon>Coleoptera</taxon>
        <taxon>Polyphaga</taxon>
        <taxon>Cucujiformia</taxon>
        <taxon>Tenebrionidae</taxon>
        <taxon>Tenebrionidae incertae sedis</taxon>
        <taxon>Tribolium</taxon>
    </lineage>
</organism>
<evidence type="ECO:0000256" key="5">
    <source>
        <dbReference type="ARBA" id="ARBA00025466"/>
    </source>
</evidence>
<protein>
    <recommendedName>
        <fullName evidence="2">Regulatory protein zeste</fullName>
    </recommendedName>
</protein>
<name>A0A139WP27_TRICA</name>